<dbReference type="Proteomes" id="UP001355207">
    <property type="component" value="Chromosome 9"/>
</dbReference>
<feature type="transmembrane region" description="Helical" evidence="6">
    <location>
        <begin position="369"/>
        <end position="389"/>
    </location>
</feature>
<evidence type="ECO:0000256" key="6">
    <source>
        <dbReference type="SAM" id="Phobius"/>
    </source>
</evidence>
<name>A0AAX4K400_9TREE</name>
<feature type="transmembrane region" description="Helical" evidence="6">
    <location>
        <begin position="430"/>
        <end position="455"/>
    </location>
</feature>
<comment type="similarity">
    <text evidence="2">Belongs to the amino acid/polyamine transporter 2 family.</text>
</comment>
<accession>A0AAX4K400</accession>
<evidence type="ECO:0000313" key="9">
    <source>
        <dbReference type="Proteomes" id="UP001355207"/>
    </source>
</evidence>
<feature type="transmembrane region" description="Helical" evidence="6">
    <location>
        <begin position="330"/>
        <end position="349"/>
    </location>
</feature>
<dbReference type="PANTHER" id="PTHR22950:SF683">
    <property type="entry name" value="AMINO ACID TRANSPORTER (EUROFUNG)"/>
    <property type="match status" value="1"/>
</dbReference>
<keyword evidence="3 6" id="KW-0812">Transmembrane</keyword>
<dbReference type="Gene3D" id="1.20.1740.10">
    <property type="entry name" value="Amino acid/polyamine transporter I"/>
    <property type="match status" value="1"/>
</dbReference>
<evidence type="ECO:0000313" key="8">
    <source>
        <dbReference type="EMBL" id="WWC91490.1"/>
    </source>
</evidence>
<feature type="transmembrane region" description="Helical" evidence="6">
    <location>
        <begin position="292"/>
        <end position="310"/>
    </location>
</feature>
<dbReference type="AlphaFoldDB" id="A0AAX4K400"/>
<organism evidence="8 9">
    <name type="scientific">Kwoniella dendrophila CBS 6074</name>
    <dbReference type="NCBI Taxonomy" id="1295534"/>
    <lineage>
        <taxon>Eukaryota</taxon>
        <taxon>Fungi</taxon>
        <taxon>Dikarya</taxon>
        <taxon>Basidiomycota</taxon>
        <taxon>Agaricomycotina</taxon>
        <taxon>Tremellomycetes</taxon>
        <taxon>Tremellales</taxon>
        <taxon>Cryptococcaceae</taxon>
        <taxon>Kwoniella</taxon>
    </lineage>
</organism>
<dbReference type="GeneID" id="91097105"/>
<evidence type="ECO:0000256" key="1">
    <source>
        <dbReference type="ARBA" id="ARBA00004141"/>
    </source>
</evidence>
<evidence type="ECO:0000256" key="5">
    <source>
        <dbReference type="ARBA" id="ARBA00023136"/>
    </source>
</evidence>
<feature type="transmembrane region" description="Helical" evidence="6">
    <location>
        <begin position="250"/>
        <end position="271"/>
    </location>
</feature>
<protein>
    <recommendedName>
        <fullName evidence="7">Amino acid transporter transmembrane domain-containing protein</fullName>
    </recommendedName>
</protein>
<dbReference type="EMBL" id="CP144106">
    <property type="protein sequence ID" value="WWC91490.1"/>
    <property type="molecule type" value="Genomic_DNA"/>
</dbReference>
<keyword evidence="5 6" id="KW-0472">Membrane</keyword>
<feature type="transmembrane region" description="Helical" evidence="6">
    <location>
        <begin position="169"/>
        <end position="189"/>
    </location>
</feature>
<proteinExistence type="inferred from homology"/>
<feature type="transmembrane region" description="Helical" evidence="6">
    <location>
        <begin position="61"/>
        <end position="82"/>
    </location>
</feature>
<dbReference type="PANTHER" id="PTHR22950">
    <property type="entry name" value="AMINO ACID TRANSPORTER"/>
    <property type="match status" value="1"/>
</dbReference>
<dbReference type="RefSeq" id="XP_066078252.1">
    <property type="nucleotide sequence ID" value="XM_066222155.1"/>
</dbReference>
<evidence type="ECO:0000259" key="7">
    <source>
        <dbReference type="Pfam" id="PF01490"/>
    </source>
</evidence>
<dbReference type="InterPro" id="IPR013057">
    <property type="entry name" value="AA_transpt_TM"/>
</dbReference>
<feature type="transmembrane region" description="Helical" evidence="6">
    <location>
        <begin position="395"/>
        <end position="418"/>
    </location>
</feature>
<feature type="transmembrane region" description="Helical" evidence="6">
    <location>
        <begin position="201"/>
        <end position="222"/>
    </location>
</feature>
<feature type="transmembrane region" description="Helical" evidence="6">
    <location>
        <begin position="142"/>
        <end position="163"/>
    </location>
</feature>
<keyword evidence="9" id="KW-1185">Reference proteome</keyword>
<gene>
    <name evidence="8" type="ORF">L201_006436</name>
</gene>
<feature type="transmembrane region" description="Helical" evidence="6">
    <location>
        <begin position="88"/>
        <end position="107"/>
    </location>
</feature>
<evidence type="ECO:0000256" key="2">
    <source>
        <dbReference type="ARBA" id="ARBA00008066"/>
    </source>
</evidence>
<feature type="domain" description="Amino acid transporter transmembrane" evidence="7">
    <location>
        <begin position="61"/>
        <end position="458"/>
    </location>
</feature>
<dbReference type="Pfam" id="PF01490">
    <property type="entry name" value="Aa_trans"/>
    <property type="match status" value="1"/>
</dbReference>
<dbReference type="GO" id="GO:0016020">
    <property type="term" value="C:membrane"/>
    <property type="evidence" value="ECO:0007669"/>
    <property type="project" value="UniProtKB-SubCell"/>
</dbReference>
<dbReference type="FunFam" id="1.20.1740.10:FF:000039">
    <property type="entry name" value="Neutral amino acid transporter (Eurofung)"/>
    <property type="match status" value="1"/>
</dbReference>
<sequence length="481" mass="51472">MTTSSNVENIKLEDTNMKVSEIDQEEATVGSAQYNLEGDGVIKTDDVFGVVHEGGPNYRNVGWIGTSILMMKAQIGLGVLAIPSVLHTLGLVPGILCLLAISAIITYGDYVVGTFKRNHPDVYGIDDVGRMLFGGRIGRESVAIMFWLFMTCVAGSGLLSISIGLNAITAHGTCTAVFVAVATVVTFCLASIQTLGKISWLGWVGMTSIVSALLTLAIAVGVQDRPAAAPQTGPWDKDLVIFGNPSFTDAIAAISTLVLSFAGTPGFFPILSEMREPRLYNRSMLSCQAGITFIYTFIGVLVYCFCGEYVSSPALGSAGGLLKKVCYGLALPALFVTAMLYTHLPAKYLMVRFLRGSEHLSSNTPKHYIVWFSSVGACVLFSYIVASAIPVFGGLVGLIGALFGTFLCIQLMGGMWLYDNWMYRGTDKSFKYRALLVWNIVMIILGTFLMIAGTYGSVVGIKDSYNAGGGTSAWTCADNSK</sequence>
<reference evidence="8 9" key="1">
    <citation type="submission" date="2024-01" db="EMBL/GenBank/DDBJ databases">
        <title>Comparative genomics of Cryptococcus and Kwoniella reveals pathogenesis evolution and contrasting modes of karyotype evolution via chromosome fusion or intercentromeric recombination.</title>
        <authorList>
            <person name="Coelho M.A."/>
            <person name="David-Palma M."/>
            <person name="Shea T."/>
            <person name="Bowers K."/>
            <person name="McGinley-Smith S."/>
            <person name="Mohammad A.W."/>
            <person name="Gnirke A."/>
            <person name="Yurkov A.M."/>
            <person name="Nowrousian M."/>
            <person name="Sun S."/>
            <person name="Cuomo C.A."/>
            <person name="Heitman J."/>
        </authorList>
    </citation>
    <scope>NUCLEOTIDE SEQUENCE [LARGE SCALE GENOMIC DNA]</scope>
    <source>
        <strain evidence="8 9">CBS 6074</strain>
    </source>
</reference>
<comment type="subcellular location">
    <subcellularLocation>
        <location evidence="1">Membrane</location>
        <topology evidence="1">Multi-pass membrane protein</topology>
    </subcellularLocation>
</comment>
<keyword evidence="4 6" id="KW-1133">Transmembrane helix</keyword>
<evidence type="ECO:0000256" key="3">
    <source>
        <dbReference type="ARBA" id="ARBA00022692"/>
    </source>
</evidence>
<dbReference type="GO" id="GO:0015179">
    <property type="term" value="F:L-amino acid transmembrane transporter activity"/>
    <property type="evidence" value="ECO:0007669"/>
    <property type="project" value="TreeGrafter"/>
</dbReference>
<evidence type="ECO:0000256" key="4">
    <source>
        <dbReference type="ARBA" id="ARBA00022989"/>
    </source>
</evidence>